<feature type="transmembrane region" description="Helical" evidence="6">
    <location>
        <begin position="54"/>
        <end position="76"/>
    </location>
</feature>
<keyword evidence="3 6" id="KW-0812">Transmembrane</keyword>
<feature type="transmembrane region" description="Helical" evidence="6">
    <location>
        <begin position="344"/>
        <end position="362"/>
    </location>
</feature>
<evidence type="ECO:0000313" key="8">
    <source>
        <dbReference type="Proteomes" id="UP001500620"/>
    </source>
</evidence>
<keyword evidence="5 6" id="KW-0472">Membrane</keyword>
<evidence type="ECO:0000256" key="1">
    <source>
        <dbReference type="ARBA" id="ARBA00004651"/>
    </source>
</evidence>
<name>A0ABP8DW23_9ACTN</name>
<feature type="transmembrane region" description="Helical" evidence="6">
    <location>
        <begin position="443"/>
        <end position="461"/>
    </location>
</feature>
<reference evidence="8" key="1">
    <citation type="journal article" date="2019" name="Int. J. Syst. Evol. Microbiol.">
        <title>The Global Catalogue of Microorganisms (GCM) 10K type strain sequencing project: providing services to taxonomists for standard genome sequencing and annotation.</title>
        <authorList>
            <consortium name="The Broad Institute Genomics Platform"/>
            <consortium name="The Broad Institute Genome Sequencing Center for Infectious Disease"/>
            <person name="Wu L."/>
            <person name="Ma J."/>
        </authorList>
    </citation>
    <scope>NUCLEOTIDE SEQUENCE [LARGE SCALE GENOMIC DNA]</scope>
    <source>
        <strain evidence="8">JCM 17441</strain>
    </source>
</reference>
<keyword evidence="4 6" id="KW-1133">Transmembrane helix</keyword>
<evidence type="ECO:0000256" key="4">
    <source>
        <dbReference type="ARBA" id="ARBA00022989"/>
    </source>
</evidence>
<dbReference type="RefSeq" id="WP_345144479.1">
    <property type="nucleotide sequence ID" value="NZ_BAABAT010000096.1"/>
</dbReference>
<feature type="transmembrane region" description="Helical" evidence="6">
    <location>
        <begin position="405"/>
        <end position="428"/>
    </location>
</feature>
<gene>
    <name evidence="7" type="ORF">GCM10022255_114720</name>
</gene>
<dbReference type="PANTHER" id="PTHR42770:SF16">
    <property type="entry name" value="AMINO ACID PERMEASE"/>
    <property type="match status" value="1"/>
</dbReference>
<evidence type="ECO:0000256" key="5">
    <source>
        <dbReference type="ARBA" id="ARBA00023136"/>
    </source>
</evidence>
<dbReference type="Proteomes" id="UP001500620">
    <property type="component" value="Unassembled WGS sequence"/>
</dbReference>
<dbReference type="EMBL" id="BAABAT010000096">
    <property type="protein sequence ID" value="GAA4264109.1"/>
    <property type="molecule type" value="Genomic_DNA"/>
</dbReference>
<sequence>MIRRGERPVSGVSVGLARRRMNGAMLALYEIGASSPMTVLVGGVLAMYQTGVVGVPPTFLLAGLALGLLVVGYVAMSRHVPHAAPGYALPARGLGPRWGLVGAALALPSYSAIGIAILGLFGSTLSGLVGGSWVWWAVAGWAVIAVAGVLNVALNTWVVAVVLCAELGTIAAFILAAFTHPAGGEITFTPLSVGAMWRDGLGGVFTFGIAAFVGFETAPVFSEEAKHSRSVARSIAGVLAFYPLFLFMAAWAVPVAVGVDGLSEEVNDPAAGLPFVVLDRAYGSGLSLLATMLLVTSMLTAMLAFHGTVARYVYGMAREKVLPGWLDLVGGTGARAGAPIAGSLTQSAVALIVLAVVAAVHADPVTLLFTWLSAGAALGVLVLLVLASAAAVVFFRAGRGGHESVWVRTVAPVLGVLAGGAVIAVMLANQALLLHETKVGPQLVLPGLVVVAVVAGLVWAARLRRSRPRVYAEIGHGRPDPIAQPEARLAVLDV</sequence>
<dbReference type="PANTHER" id="PTHR42770">
    <property type="entry name" value="AMINO ACID TRANSPORTER-RELATED"/>
    <property type="match status" value="1"/>
</dbReference>
<dbReference type="Pfam" id="PF13520">
    <property type="entry name" value="AA_permease_2"/>
    <property type="match status" value="1"/>
</dbReference>
<protein>
    <submittedName>
        <fullName evidence="7">APC family permease</fullName>
    </submittedName>
</protein>
<comment type="subcellular location">
    <subcellularLocation>
        <location evidence="1">Cell membrane</location>
        <topology evidence="1">Multi-pass membrane protein</topology>
    </subcellularLocation>
</comment>
<comment type="caution">
    <text evidence="7">The sequence shown here is derived from an EMBL/GenBank/DDBJ whole genome shotgun (WGS) entry which is preliminary data.</text>
</comment>
<feature type="transmembrane region" description="Helical" evidence="6">
    <location>
        <begin position="97"/>
        <end position="121"/>
    </location>
</feature>
<feature type="transmembrane region" description="Helical" evidence="6">
    <location>
        <begin position="234"/>
        <end position="253"/>
    </location>
</feature>
<proteinExistence type="predicted"/>
<feature type="transmembrane region" description="Helical" evidence="6">
    <location>
        <begin position="368"/>
        <end position="393"/>
    </location>
</feature>
<keyword evidence="8" id="KW-1185">Reference proteome</keyword>
<evidence type="ECO:0000256" key="2">
    <source>
        <dbReference type="ARBA" id="ARBA00022475"/>
    </source>
</evidence>
<dbReference type="PIRSF" id="PIRSF006060">
    <property type="entry name" value="AA_transporter"/>
    <property type="match status" value="1"/>
</dbReference>
<organism evidence="7 8">
    <name type="scientific">Dactylosporangium darangshiense</name>
    <dbReference type="NCBI Taxonomy" id="579108"/>
    <lineage>
        <taxon>Bacteria</taxon>
        <taxon>Bacillati</taxon>
        <taxon>Actinomycetota</taxon>
        <taxon>Actinomycetes</taxon>
        <taxon>Micromonosporales</taxon>
        <taxon>Micromonosporaceae</taxon>
        <taxon>Dactylosporangium</taxon>
    </lineage>
</organism>
<feature type="transmembrane region" description="Helical" evidence="6">
    <location>
        <begin position="200"/>
        <end position="222"/>
    </location>
</feature>
<feature type="transmembrane region" description="Helical" evidence="6">
    <location>
        <begin position="288"/>
        <end position="314"/>
    </location>
</feature>
<evidence type="ECO:0000256" key="6">
    <source>
        <dbReference type="SAM" id="Phobius"/>
    </source>
</evidence>
<feature type="transmembrane region" description="Helical" evidence="6">
    <location>
        <begin position="133"/>
        <end position="150"/>
    </location>
</feature>
<evidence type="ECO:0000256" key="3">
    <source>
        <dbReference type="ARBA" id="ARBA00022692"/>
    </source>
</evidence>
<keyword evidence="2" id="KW-1003">Cell membrane</keyword>
<dbReference type="Gene3D" id="1.20.1740.10">
    <property type="entry name" value="Amino acid/polyamine transporter I"/>
    <property type="match status" value="1"/>
</dbReference>
<feature type="transmembrane region" description="Helical" evidence="6">
    <location>
        <begin position="26"/>
        <end position="48"/>
    </location>
</feature>
<evidence type="ECO:0000313" key="7">
    <source>
        <dbReference type="EMBL" id="GAA4264109.1"/>
    </source>
</evidence>
<accession>A0ABP8DW23</accession>
<dbReference type="InterPro" id="IPR002293">
    <property type="entry name" value="AA/rel_permease1"/>
</dbReference>
<feature type="transmembrane region" description="Helical" evidence="6">
    <location>
        <begin position="157"/>
        <end position="180"/>
    </location>
</feature>
<dbReference type="InterPro" id="IPR050367">
    <property type="entry name" value="APC_superfamily"/>
</dbReference>